<reference evidence="2" key="1">
    <citation type="submission" date="2020-09" db="EMBL/GenBank/DDBJ databases">
        <title>A novel bacterium of genus Hazenella, isolated from South China Sea.</title>
        <authorList>
            <person name="Huang H."/>
            <person name="Mo K."/>
            <person name="Hu Y."/>
        </authorList>
    </citation>
    <scope>NUCLEOTIDE SEQUENCE</scope>
    <source>
        <strain evidence="2">IB182357</strain>
    </source>
</reference>
<comment type="caution">
    <text evidence="2">The sequence shown here is derived from an EMBL/GenBank/DDBJ whole genome shotgun (WGS) entry which is preliminary data.</text>
</comment>
<evidence type="ECO:0000259" key="1">
    <source>
        <dbReference type="Pfam" id="PF04865"/>
    </source>
</evidence>
<protein>
    <submittedName>
        <fullName evidence="2">Baseplate J/gp47 family protein</fullName>
    </submittedName>
</protein>
<dbReference type="InterPro" id="IPR006949">
    <property type="entry name" value="Barrel_Baseplate_J-like"/>
</dbReference>
<evidence type="ECO:0000313" key="2">
    <source>
        <dbReference type="EMBL" id="MBD1372584.1"/>
    </source>
</evidence>
<evidence type="ECO:0000313" key="3">
    <source>
        <dbReference type="Proteomes" id="UP000661691"/>
    </source>
</evidence>
<dbReference type="AlphaFoldDB" id="A0A926RUN4"/>
<dbReference type="Pfam" id="PF04865">
    <property type="entry name" value="Baseplate_J"/>
    <property type="match status" value="1"/>
</dbReference>
<feature type="domain" description="Baseplate protein J-like barrel" evidence="1">
    <location>
        <begin position="92"/>
        <end position="170"/>
    </location>
</feature>
<keyword evidence="3" id="KW-1185">Reference proteome</keyword>
<organism evidence="2 3">
    <name type="scientific">Polycladospora coralii</name>
    <dbReference type="NCBI Taxonomy" id="2771432"/>
    <lineage>
        <taxon>Bacteria</taxon>
        <taxon>Bacillati</taxon>
        <taxon>Bacillota</taxon>
        <taxon>Bacilli</taxon>
        <taxon>Bacillales</taxon>
        <taxon>Thermoactinomycetaceae</taxon>
        <taxon>Polycladospora</taxon>
    </lineage>
</organism>
<dbReference type="EMBL" id="JACXAH010000011">
    <property type="protein sequence ID" value="MBD1372584.1"/>
    <property type="molecule type" value="Genomic_DNA"/>
</dbReference>
<gene>
    <name evidence="2" type="ORF">IC620_09480</name>
</gene>
<accession>A0A926RUN4</accession>
<sequence length="353" mass="39322">MRIKMRSFQDILTGMADWMLQRSKRLLDFSVGSTLRTMLEAVATEIEEFYYRTQQNFQWAIEHAIYESFDFKRREAVKAYGELDVYFSQPLPTPFTIPEGVRFATSGTSPLYFETTRAYQVATGAEGARIEVRCLTSGVVGNVDVGAITIMTQPLSMVAWVSNPSRFLTGKEAESAADRKQRFARFVQARGRGTVAALEYGAFEVPEVSGVYVDDSEIGFVKLYCHDQNGDLPPSVQVAVTANLHHYRPAGIPVRVLPTVKVTPALTVELAVTTPYLKSDFQDYIEVQIETYLNAFTTAEDLLLSNLNQYIRALEPLGITNCTIVTPASDIQVASHELIRSGVLTVMLKEAEA</sequence>
<dbReference type="RefSeq" id="WP_191142028.1">
    <property type="nucleotide sequence ID" value="NZ_JACXAH010000011.1"/>
</dbReference>
<proteinExistence type="predicted"/>
<dbReference type="Proteomes" id="UP000661691">
    <property type="component" value="Unassembled WGS sequence"/>
</dbReference>
<name>A0A926RUN4_9BACL</name>